<keyword evidence="2" id="KW-1185">Reference proteome</keyword>
<dbReference type="EMBL" id="JAJFAZ020000007">
    <property type="protein sequence ID" value="KAI5318843.1"/>
    <property type="molecule type" value="Genomic_DNA"/>
</dbReference>
<dbReference type="AlphaFoldDB" id="A0AAD4V5T6"/>
<name>A0AAD4V5T6_PRUDU</name>
<sequence length="71" mass="7875">MHYLIVVEVQGMGREGDDQDPDSSLGNGFWINVGQRSLTWLRLGTILDLVEVRYSKTRTECTSPMAGLSSS</sequence>
<evidence type="ECO:0000313" key="2">
    <source>
        <dbReference type="Proteomes" id="UP001054821"/>
    </source>
</evidence>
<reference evidence="1 2" key="1">
    <citation type="journal article" date="2022" name="G3 (Bethesda)">
        <title>Whole-genome sequence and methylome profiling of the almond [Prunus dulcis (Mill.) D.A. Webb] cultivar 'Nonpareil'.</title>
        <authorList>
            <person name="D'Amico-Willman K.M."/>
            <person name="Ouma W.Z."/>
            <person name="Meulia T."/>
            <person name="Sideli G.M."/>
            <person name="Gradziel T.M."/>
            <person name="Fresnedo-Ramirez J."/>
        </authorList>
    </citation>
    <scope>NUCLEOTIDE SEQUENCE [LARGE SCALE GENOMIC DNA]</scope>
    <source>
        <strain evidence="1">Clone GOH B32 T37-40</strain>
    </source>
</reference>
<gene>
    <name evidence="1" type="ORF">L3X38_038551</name>
</gene>
<comment type="caution">
    <text evidence="1">The sequence shown here is derived from an EMBL/GenBank/DDBJ whole genome shotgun (WGS) entry which is preliminary data.</text>
</comment>
<proteinExistence type="predicted"/>
<organism evidence="1 2">
    <name type="scientific">Prunus dulcis</name>
    <name type="common">Almond</name>
    <name type="synonym">Amygdalus dulcis</name>
    <dbReference type="NCBI Taxonomy" id="3755"/>
    <lineage>
        <taxon>Eukaryota</taxon>
        <taxon>Viridiplantae</taxon>
        <taxon>Streptophyta</taxon>
        <taxon>Embryophyta</taxon>
        <taxon>Tracheophyta</taxon>
        <taxon>Spermatophyta</taxon>
        <taxon>Magnoliopsida</taxon>
        <taxon>eudicotyledons</taxon>
        <taxon>Gunneridae</taxon>
        <taxon>Pentapetalae</taxon>
        <taxon>rosids</taxon>
        <taxon>fabids</taxon>
        <taxon>Rosales</taxon>
        <taxon>Rosaceae</taxon>
        <taxon>Amygdaloideae</taxon>
        <taxon>Amygdaleae</taxon>
        <taxon>Prunus</taxon>
    </lineage>
</organism>
<protein>
    <submittedName>
        <fullName evidence="1">Uncharacterized protein</fullName>
    </submittedName>
</protein>
<accession>A0AAD4V5T6</accession>
<dbReference type="Proteomes" id="UP001054821">
    <property type="component" value="Chromosome 7"/>
</dbReference>
<evidence type="ECO:0000313" key="1">
    <source>
        <dbReference type="EMBL" id="KAI5318843.1"/>
    </source>
</evidence>